<organism evidence="1 2">
    <name type="scientific">Naganishia friedmannii</name>
    <dbReference type="NCBI Taxonomy" id="89922"/>
    <lineage>
        <taxon>Eukaryota</taxon>
        <taxon>Fungi</taxon>
        <taxon>Dikarya</taxon>
        <taxon>Basidiomycota</taxon>
        <taxon>Agaricomycotina</taxon>
        <taxon>Tremellomycetes</taxon>
        <taxon>Filobasidiales</taxon>
        <taxon>Filobasidiaceae</taxon>
        <taxon>Naganishia</taxon>
    </lineage>
</organism>
<sequence>MKTRAWLALSPLLASTMVAVSRTADNRHHWQDVTVGSLLGLAIANMVPPVYVAQLGSPTVLISFLPQAALSSINAHLPLAPPHYGDHDPSNNDSRQLANGYEDADEEERIGLRGEDVEEEEEGDDASVDSVVPREEYRR</sequence>
<dbReference type="EMBL" id="JASBWT010000038">
    <property type="protein sequence ID" value="KAJ9092452.1"/>
    <property type="molecule type" value="Genomic_DNA"/>
</dbReference>
<evidence type="ECO:0000313" key="1">
    <source>
        <dbReference type="EMBL" id="KAJ9092452.1"/>
    </source>
</evidence>
<accession>A0ACC2UZP4</accession>
<proteinExistence type="predicted"/>
<name>A0ACC2UZP4_9TREE</name>
<reference evidence="1" key="1">
    <citation type="submission" date="2023-04" db="EMBL/GenBank/DDBJ databases">
        <title>Draft Genome sequencing of Naganishia species isolated from polar environments using Oxford Nanopore Technology.</title>
        <authorList>
            <person name="Leo P."/>
            <person name="Venkateswaran K."/>
        </authorList>
    </citation>
    <scope>NUCLEOTIDE SEQUENCE</scope>
    <source>
        <strain evidence="1">MNA-CCFEE 5423</strain>
    </source>
</reference>
<dbReference type="Proteomes" id="UP001227268">
    <property type="component" value="Unassembled WGS sequence"/>
</dbReference>
<protein>
    <submittedName>
        <fullName evidence="1">Uncharacterized protein</fullName>
    </submittedName>
</protein>
<keyword evidence="2" id="KW-1185">Reference proteome</keyword>
<gene>
    <name evidence="1" type="ORF">QFC21_006834</name>
</gene>
<comment type="caution">
    <text evidence="1">The sequence shown here is derived from an EMBL/GenBank/DDBJ whole genome shotgun (WGS) entry which is preliminary data.</text>
</comment>
<evidence type="ECO:0000313" key="2">
    <source>
        <dbReference type="Proteomes" id="UP001227268"/>
    </source>
</evidence>